<organism evidence="6 7">
    <name type="scientific">Piscinibacter gummiphilus</name>
    <dbReference type="NCBI Taxonomy" id="946333"/>
    <lineage>
        <taxon>Bacteria</taxon>
        <taxon>Pseudomonadati</taxon>
        <taxon>Pseudomonadota</taxon>
        <taxon>Betaproteobacteria</taxon>
        <taxon>Burkholderiales</taxon>
        <taxon>Sphaerotilaceae</taxon>
        <taxon>Piscinibacter</taxon>
    </lineage>
</organism>
<proteinExistence type="inferred from homology"/>
<dbReference type="InterPro" id="IPR050406">
    <property type="entry name" value="FGGY_Carb_Kinase"/>
</dbReference>
<dbReference type="GO" id="GO:0016301">
    <property type="term" value="F:kinase activity"/>
    <property type="evidence" value="ECO:0007669"/>
    <property type="project" value="UniProtKB-KW"/>
</dbReference>
<dbReference type="InterPro" id="IPR043129">
    <property type="entry name" value="ATPase_NBD"/>
</dbReference>
<dbReference type="InterPro" id="IPR018484">
    <property type="entry name" value="FGGY_N"/>
</dbReference>
<dbReference type="KEGG" id="rgu:A4W93_00220"/>
<dbReference type="Pfam" id="PF21546">
    <property type="entry name" value="FGGY_C_2"/>
    <property type="match status" value="1"/>
</dbReference>
<protein>
    <submittedName>
        <fullName evidence="6">Uncharacterized protein</fullName>
    </submittedName>
</protein>
<dbReference type="STRING" id="946333.A4W93_00220"/>
<sequence length="468" mass="49508">MTLDHTLVVDIGKSNARVLVLDADGVVAGQSTRANASAPGPGYSALGVGMLQSWLLEAVPRLPSRERVGRLIVSTHGAAFCAVDDRGLVLPPIDYEWDGYGDHRATFEAGLDPFDHTGSPNLPMGLNAGLQLHWVKSARPDDWARIRHWLPYPQYWAWWLSGVAASEVSSLGCHTQLWSPTEARFSRWAERSGIAERFAPVRPAWDVLGPVTPAMADRLGLPAVCEVVCGVHDSNACLARYLDTPGATLLTTGTWTIAMATGGGPVGLAPARDELVNVAVDGRAVPTARFMGGREFEVLCAGASPDAATVDALAEVVHAGWQALPAFADAGGPWRGRQGAVTKHGATMKLADVPAALRPALAAWYCAVVSHDRVSALGERGPVIVEGPLARNAAFTTALSALLGDGRPLQRSTDALEGTARGAARLARWEDRHTRAPALDTPPAAGAALSGDLQRHADDWSARQARST</sequence>
<evidence type="ECO:0000313" key="6">
    <source>
        <dbReference type="EMBL" id="ARN18467.1"/>
    </source>
</evidence>
<dbReference type="AlphaFoldDB" id="A0A1W6L2M0"/>
<keyword evidence="7" id="KW-1185">Reference proteome</keyword>
<dbReference type="OrthoDB" id="9799608at2"/>
<dbReference type="RefSeq" id="WP_085748699.1">
    <property type="nucleotide sequence ID" value="NZ_BSPR01000010.1"/>
</dbReference>
<comment type="similarity">
    <text evidence="1">Belongs to the FGGY kinase family.</text>
</comment>
<dbReference type="Pfam" id="PF00370">
    <property type="entry name" value="FGGY_N"/>
    <property type="match status" value="1"/>
</dbReference>
<dbReference type="InterPro" id="IPR049382">
    <property type="entry name" value="FGGY_C_2"/>
</dbReference>
<reference evidence="6 7" key="1">
    <citation type="submission" date="2016-04" db="EMBL/GenBank/DDBJ databases">
        <title>Complete genome sequence of natural rubber-degrading, novel Gram-negative bacterium, Rhizobacter gummiphilus strain NS21.</title>
        <authorList>
            <person name="Tabata M."/>
            <person name="Kasai D."/>
            <person name="Fukuda M."/>
        </authorList>
    </citation>
    <scope>NUCLEOTIDE SEQUENCE [LARGE SCALE GENOMIC DNA]</scope>
    <source>
        <strain evidence="6 7">NS21</strain>
    </source>
</reference>
<keyword evidence="3" id="KW-0418">Kinase</keyword>
<dbReference type="SUPFAM" id="SSF53067">
    <property type="entry name" value="Actin-like ATPase domain"/>
    <property type="match status" value="2"/>
</dbReference>
<dbReference type="Proteomes" id="UP000193427">
    <property type="component" value="Chromosome"/>
</dbReference>
<feature type="domain" description="Carbohydrate kinase FGGY C-terminal" evidence="5">
    <location>
        <begin position="247"/>
        <end position="430"/>
    </location>
</feature>
<dbReference type="EMBL" id="CP015118">
    <property type="protein sequence ID" value="ARN18467.1"/>
    <property type="molecule type" value="Genomic_DNA"/>
</dbReference>
<evidence type="ECO:0000256" key="2">
    <source>
        <dbReference type="ARBA" id="ARBA00022679"/>
    </source>
</evidence>
<name>A0A1W6L2M0_9BURK</name>
<dbReference type="PANTHER" id="PTHR43095">
    <property type="entry name" value="SUGAR KINASE"/>
    <property type="match status" value="1"/>
</dbReference>
<dbReference type="CDD" id="cd07772">
    <property type="entry name" value="ASKHA_NBD_FGGY_NaCK-like"/>
    <property type="match status" value="1"/>
</dbReference>
<evidence type="ECO:0000259" key="4">
    <source>
        <dbReference type="Pfam" id="PF00370"/>
    </source>
</evidence>
<accession>A0A1W6L2M0</accession>
<dbReference type="GO" id="GO:0005975">
    <property type="term" value="P:carbohydrate metabolic process"/>
    <property type="evidence" value="ECO:0007669"/>
    <property type="project" value="InterPro"/>
</dbReference>
<evidence type="ECO:0000313" key="7">
    <source>
        <dbReference type="Proteomes" id="UP000193427"/>
    </source>
</evidence>
<evidence type="ECO:0000259" key="5">
    <source>
        <dbReference type="Pfam" id="PF21546"/>
    </source>
</evidence>
<feature type="domain" description="Carbohydrate kinase FGGY N-terminal" evidence="4">
    <location>
        <begin position="126"/>
        <end position="236"/>
    </location>
</feature>
<dbReference type="Gene3D" id="3.30.420.40">
    <property type="match status" value="2"/>
</dbReference>
<dbReference type="PANTHER" id="PTHR43095:SF5">
    <property type="entry name" value="XYLULOSE KINASE"/>
    <property type="match status" value="1"/>
</dbReference>
<gene>
    <name evidence="6" type="ORF">A4W93_00220</name>
</gene>
<keyword evidence="2" id="KW-0808">Transferase</keyword>
<evidence type="ECO:0000256" key="1">
    <source>
        <dbReference type="ARBA" id="ARBA00009156"/>
    </source>
</evidence>
<evidence type="ECO:0000256" key="3">
    <source>
        <dbReference type="ARBA" id="ARBA00022777"/>
    </source>
</evidence>